<dbReference type="InterPro" id="IPR011989">
    <property type="entry name" value="ARM-like"/>
</dbReference>
<evidence type="ECO:0008006" key="2">
    <source>
        <dbReference type="Google" id="ProtNLM"/>
    </source>
</evidence>
<dbReference type="Proteomes" id="UP000886124">
    <property type="component" value="Unassembled WGS sequence"/>
</dbReference>
<dbReference type="InterPro" id="IPR016024">
    <property type="entry name" value="ARM-type_fold"/>
</dbReference>
<gene>
    <name evidence="1" type="ORF">ENJ89_10930</name>
</gene>
<dbReference type="SUPFAM" id="SSF48371">
    <property type="entry name" value="ARM repeat"/>
    <property type="match status" value="1"/>
</dbReference>
<dbReference type="AlphaFoldDB" id="A0A7V5UFT3"/>
<protein>
    <recommendedName>
        <fullName evidence="2">HEAT repeat domain-containing protein</fullName>
    </recommendedName>
</protein>
<sequence>MQNLQDLYEFYLQTKPSKGKVQAATRFLIHICRYFEVASPEEVTVEKYSRIPKAIETNHKNAYHSAIQEKSILAEMIGRYGPRDGWEKVLDILLEDRDENLRQFTLQALAYSVCDQLESILPYLERFKNSKHPLMRQVTATLIAKVLVKKDCKQLRGKILLWSEEDSMIIQLIYDQVRSIGRNAAGNAQVAEVNQWFLNTFPFLES</sequence>
<reference evidence="1" key="1">
    <citation type="journal article" date="2020" name="mSystems">
        <title>Genome- and Community-Level Interaction Insights into Carbon Utilization and Element Cycling Functions of Hydrothermarchaeota in Hydrothermal Sediment.</title>
        <authorList>
            <person name="Zhou Z."/>
            <person name="Liu Y."/>
            <person name="Xu W."/>
            <person name="Pan J."/>
            <person name="Luo Z.H."/>
            <person name="Li M."/>
        </authorList>
    </citation>
    <scope>NUCLEOTIDE SEQUENCE [LARGE SCALE GENOMIC DNA]</scope>
    <source>
        <strain evidence="1">HyVt-527</strain>
    </source>
</reference>
<proteinExistence type="predicted"/>
<dbReference type="Gene3D" id="1.25.10.10">
    <property type="entry name" value="Leucine-rich Repeat Variant"/>
    <property type="match status" value="1"/>
</dbReference>
<organism evidence="1">
    <name type="scientific">Caldithrix abyssi</name>
    <dbReference type="NCBI Taxonomy" id="187145"/>
    <lineage>
        <taxon>Bacteria</taxon>
        <taxon>Pseudomonadati</taxon>
        <taxon>Calditrichota</taxon>
        <taxon>Calditrichia</taxon>
        <taxon>Calditrichales</taxon>
        <taxon>Calditrichaceae</taxon>
        <taxon>Caldithrix</taxon>
    </lineage>
</organism>
<dbReference type="EMBL" id="DROD01000691">
    <property type="protein sequence ID" value="HHJ53700.1"/>
    <property type="molecule type" value="Genomic_DNA"/>
</dbReference>
<name>A0A7V5UFT3_CALAY</name>
<comment type="caution">
    <text evidence="1">The sequence shown here is derived from an EMBL/GenBank/DDBJ whole genome shotgun (WGS) entry which is preliminary data.</text>
</comment>
<accession>A0A7V5UFT3</accession>
<evidence type="ECO:0000313" key="1">
    <source>
        <dbReference type="EMBL" id="HHJ53700.1"/>
    </source>
</evidence>